<organism evidence="1 2">
    <name type="scientific">Coemansia aciculifera</name>
    <dbReference type="NCBI Taxonomy" id="417176"/>
    <lineage>
        <taxon>Eukaryota</taxon>
        <taxon>Fungi</taxon>
        <taxon>Fungi incertae sedis</taxon>
        <taxon>Zoopagomycota</taxon>
        <taxon>Kickxellomycotina</taxon>
        <taxon>Kickxellomycetes</taxon>
        <taxon>Kickxellales</taxon>
        <taxon>Kickxellaceae</taxon>
        <taxon>Coemansia</taxon>
    </lineage>
</organism>
<reference evidence="1" key="1">
    <citation type="submission" date="2022-07" db="EMBL/GenBank/DDBJ databases">
        <title>Phylogenomic reconstructions and comparative analyses of Kickxellomycotina fungi.</title>
        <authorList>
            <person name="Reynolds N.K."/>
            <person name="Stajich J.E."/>
            <person name="Barry K."/>
            <person name="Grigoriev I.V."/>
            <person name="Crous P."/>
            <person name="Smith M.E."/>
        </authorList>
    </citation>
    <scope>NUCLEOTIDE SEQUENCE</scope>
    <source>
        <strain evidence="1">CBS 190363</strain>
    </source>
</reference>
<evidence type="ECO:0000313" key="2">
    <source>
        <dbReference type="Proteomes" id="UP001139981"/>
    </source>
</evidence>
<name>A0ACC1M8N1_9FUNG</name>
<protein>
    <submittedName>
        <fullName evidence="1">Uncharacterized protein</fullName>
    </submittedName>
</protein>
<gene>
    <name evidence="1" type="ORF">IWW38_000572</name>
</gene>
<sequence length="491" mass="53403">MSQNALDSEEFDAVVLGTGLIESIVASELAAADKKVLHIDRNPYYGGSFACFTLSAFIEWAVQHRDQRQTPSVDIFVGSGSIDTESPTFVVDHTSKLGDANNATSDAAERLVERLSPYLADAQQPSERISVTEQLAKLLSNDRKYAIELAPKVAYCRGKLVDLVINTGIGDHVQFKGVEHNYIARDDDAIERVPDSKGDIFASDSLSLIEKRKLMKLMTSIDDDKLTEECADDMSFAQFLETRFKLSGKLLDSVLYAVARVEKRDELSARAGCARVQKYVRSIGRYGRMAYLCAMYGGGSEIAQSFCRLCAVSGGTYILSERVGSVEKRDDDTGYAVQLSHGRVFAKHVVLDPSYLPDSEPTDCAVSRAVCILDNPVLGDDTTAILSYVVDVGVVSVLYTTQATLAAPSGQSVVYLWTSGRLSDTRALLLSALNKVCGSLARPLFTALFETRDMKPVQDALPGLCYTAAPDSTLDFDSAVDRALEIVADIA</sequence>
<proteinExistence type="predicted"/>
<keyword evidence="2" id="KW-1185">Reference proteome</keyword>
<comment type="caution">
    <text evidence="1">The sequence shown here is derived from an EMBL/GenBank/DDBJ whole genome shotgun (WGS) entry which is preliminary data.</text>
</comment>
<dbReference type="Proteomes" id="UP001139981">
    <property type="component" value="Unassembled WGS sequence"/>
</dbReference>
<evidence type="ECO:0000313" key="1">
    <source>
        <dbReference type="EMBL" id="KAJ2900313.1"/>
    </source>
</evidence>
<dbReference type="EMBL" id="JANBVB010000007">
    <property type="protein sequence ID" value="KAJ2900313.1"/>
    <property type="molecule type" value="Genomic_DNA"/>
</dbReference>
<accession>A0ACC1M8N1</accession>